<dbReference type="KEGG" id="apel:CA267_015980"/>
<reference evidence="3 4" key="2">
    <citation type="submission" date="2020-04" db="EMBL/GenBank/DDBJ databases">
        <title>Complete genome sequence of Alteromonas pelagimontana 5.12T.</title>
        <authorList>
            <person name="Sinha R.K."/>
            <person name="Krishnan K.P."/>
            <person name="Kurian J.P."/>
        </authorList>
    </citation>
    <scope>NUCLEOTIDE SEQUENCE [LARGE SCALE GENOMIC DNA]</scope>
    <source>
        <strain evidence="3 4">5.12</strain>
    </source>
</reference>
<sequence>MSFRLLRISAIAICLSIFPLINHAFAQDSEKQESHFNYNKNDEAGLEWFIRRYKDNDPAGLVNEAELLLAELKKARMKLAEEQHAKAVEKNFLSISSSKEAKEFLSDPRNSTRKDLLAKARGLLSKLKLEEANRELQQLNSITDYQSFITNHSSNEFKELRAIAQHKILSIKTQAQMAEYESLETISDYMFFIRKYEQSDHNGFIAQTKAKVAALRDRTVQFREQLEEGDDSHCGLVVLVKDKVVQIETMIGLKYIKREQVFPHGFEECTFVNNIYQSPAA</sequence>
<organism evidence="3 4">
    <name type="scientific">Alteromonas pelagimontana</name>
    <dbReference type="NCBI Taxonomy" id="1858656"/>
    <lineage>
        <taxon>Bacteria</taxon>
        <taxon>Pseudomonadati</taxon>
        <taxon>Pseudomonadota</taxon>
        <taxon>Gammaproteobacteria</taxon>
        <taxon>Alteromonadales</taxon>
        <taxon>Alteromonadaceae</taxon>
        <taxon>Alteromonas/Salinimonas group</taxon>
        <taxon>Alteromonas</taxon>
    </lineage>
</organism>
<reference evidence="4" key="1">
    <citation type="submission" date="2014-12" db="EMBL/GenBank/DDBJ databases">
        <title>Complete genome sequence of a multi-drug resistant Klebsiella pneumoniae.</title>
        <authorList>
            <person name="Hua X."/>
            <person name="Chen Q."/>
            <person name="Li X."/>
            <person name="Feng Y."/>
            <person name="Ruan Z."/>
            <person name="Yu Y."/>
        </authorList>
    </citation>
    <scope>NUCLEOTIDE SEQUENCE [LARGE SCALE GENOMIC DNA]</scope>
    <source>
        <strain evidence="4">5.12</strain>
    </source>
</reference>
<name>A0A6M4MG36_9ALTE</name>
<dbReference type="Proteomes" id="UP000219285">
    <property type="component" value="Chromosome"/>
</dbReference>
<keyword evidence="4" id="KW-1185">Reference proteome</keyword>
<evidence type="ECO:0000313" key="4">
    <source>
        <dbReference type="Proteomes" id="UP000219285"/>
    </source>
</evidence>
<keyword evidence="1" id="KW-0175">Coiled coil</keyword>
<dbReference type="RefSeq" id="WP_075609864.1">
    <property type="nucleotide sequence ID" value="NZ_CP052766.1"/>
</dbReference>
<protein>
    <submittedName>
        <fullName evidence="3">Uncharacterized protein</fullName>
    </submittedName>
</protein>
<proteinExistence type="predicted"/>
<dbReference type="EMBL" id="CP052766">
    <property type="protein sequence ID" value="QJR82141.1"/>
    <property type="molecule type" value="Genomic_DNA"/>
</dbReference>
<evidence type="ECO:0000256" key="1">
    <source>
        <dbReference type="SAM" id="Coils"/>
    </source>
</evidence>
<evidence type="ECO:0000256" key="2">
    <source>
        <dbReference type="SAM" id="SignalP"/>
    </source>
</evidence>
<feature type="coiled-coil region" evidence="1">
    <location>
        <begin position="62"/>
        <end position="90"/>
    </location>
</feature>
<keyword evidence="2" id="KW-0732">Signal</keyword>
<feature type="signal peptide" evidence="2">
    <location>
        <begin position="1"/>
        <end position="26"/>
    </location>
</feature>
<accession>A0A6M4MG36</accession>
<gene>
    <name evidence="3" type="ORF">CA267_015980</name>
</gene>
<feature type="chain" id="PRO_5028997508" evidence="2">
    <location>
        <begin position="27"/>
        <end position="281"/>
    </location>
</feature>
<dbReference type="AlphaFoldDB" id="A0A6M4MG36"/>
<evidence type="ECO:0000313" key="3">
    <source>
        <dbReference type="EMBL" id="QJR82141.1"/>
    </source>
</evidence>